<comment type="caution">
    <text evidence="3">The sequence shown here is derived from an EMBL/GenBank/DDBJ whole genome shotgun (WGS) entry which is preliminary data.</text>
</comment>
<dbReference type="GO" id="GO:0003735">
    <property type="term" value="F:structural constituent of ribosome"/>
    <property type="evidence" value="ECO:0007669"/>
    <property type="project" value="InterPro"/>
</dbReference>
<evidence type="ECO:0000256" key="1">
    <source>
        <dbReference type="ARBA" id="ARBA00022980"/>
    </source>
</evidence>
<dbReference type="AlphaFoldDB" id="A0A8J6A538"/>
<keyword evidence="1" id="KW-0689">Ribosomal protein</keyword>
<feature type="non-terminal residue" evidence="3">
    <location>
        <position position="1"/>
    </location>
</feature>
<dbReference type="Gene3D" id="2.30.30.70">
    <property type="entry name" value="Ribosomal protein L21"/>
    <property type="match status" value="1"/>
</dbReference>
<keyword evidence="4" id="KW-1185">Reference proteome</keyword>
<protein>
    <submittedName>
        <fullName evidence="3">Uncharacterized protein</fullName>
    </submittedName>
</protein>
<name>A0A8J6A538_GALPY</name>
<evidence type="ECO:0000313" key="3">
    <source>
        <dbReference type="EMBL" id="KAG8510820.1"/>
    </source>
</evidence>
<dbReference type="Proteomes" id="UP000700334">
    <property type="component" value="Unassembled WGS sequence"/>
</dbReference>
<sequence>MELFLWAHTCKIIRKGYYRQQGDGHYSKRMPHKCCHGKTGISEDMEESIMLSGTFVVNKQVKNKIPAKRTNVCIEH</sequence>
<gene>
    <name evidence="3" type="ORF">J0S82_010475</name>
</gene>
<evidence type="ECO:0000313" key="4">
    <source>
        <dbReference type="Proteomes" id="UP000700334"/>
    </source>
</evidence>
<reference evidence="3" key="1">
    <citation type="journal article" date="2021" name="Evol. Appl.">
        <title>The genome of the Pyrenean desman and the effects of bottlenecks and inbreeding on the genomic landscape of an endangered species.</title>
        <authorList>
            <person name="Escoda L."/>
            <person name="Castresana J."/>
        </authorList>
    </citation>
    <scope>NUCLEOTIDE SEQUENCE</scope>
    <source>
        <strain evidence="3">IBE-C5619</strain>
    </source>
</reference>
<evidence type="ECO:0000256" key="2">
    <source>
        <dbReference type="ARBA" id="ARBA00023274"/>
    </source>
</evidence>
<dbReference type="InterPro" id="IPR036948">
    <property type="entry name" value="Ribosomal_eL21_sf"/>
</dbReference>
<organism evidence="3 4">
    <name type="scientific">Galemys pyrenaicus</name>
    <name type="common">Iberian desman</name>
    <name type="synonym">Pyrenean desman</name>
    <dbReference type="NCBI Taxonomy" id="202257"/>
    <lineage>
        <taxon>Eukaryota</taxon>
        <taxon>Metazoa</taxon>
        <taxon>Chordata</taxon>
        <taxon>Craniata</taxon>
        <taxon>Vertebrata</taxon>
        <taxon>Euteleostomi</taxon>
        <taxon>Mammalia</taxon>
        <taxon>Eutheria</taxon>
        <taxon>Laurasiatheria</taxon>
        <taxon>Eulipotyphla</taxon>
        <taxon>Talpidae</taxon>
        <taxon>Galemys</taxon>
    </lineage>
</organism>
<proteinExistence type="predicted"/>
<keyword evidence="2" id="KW-0687">Ribonucleoprotein</keyword>
<dbReference type="EMBL" id="JAGFMF010011862">
    <property type="protein sequence ID" value="KAG8510820.1"/>
    <property type="molecule type" value="Genomic_DNA"/>
</dbReference>
<dbReference type="GO" id="GO:1990904">
    <property type="term" value="C:ribonucleoprotein complex"/>
    <property type="evidence" value="ECO:0007669"/>
    <property type="project" value="UniProtKB-KW"/>
</dbReference>
<dbReference type="GO" id="GO:0005840">
    <property type="term" value="C:ribosome"/>
    <property type="evidence" value="ECO:0007669"/>
    <property type="project" value="UniProtKB-KW"/>
</dbReference>
<accession>A0A8J6A538</accession>
<dbReference type="InterPro" id="IPR001147">
    <property type="entry name" value="Ribosomal_eL21"/>
</dbReference>
<dbReference type="GO" id="GO:0006412">
    <property type="term" value="P:translation"/>
    <property type="evidence" value="ECO:0007669"/>
    <property type="project" value="InterPro"/>
</dbReference>
<dbReference type="Pfam" id="PF01157">
    <property type="entry name" value="Ribosomal_L21e"/>
    <property type="match status" value="1"/>
</dbReference>